<evidence type="ECO:0000313" key="3">
    <source>
        <dbReference type="Proteomes" id="UP000252519"/>
    </source>
</evidence>
<dbReference type="AlphaFoldDB" id="A0A368G6A1"/>
<reference evidence="2 3" key="1">
    <citation type="submission" date="2014-10" db="EMBL/GenBank/DDBJ databases">
        <title>Draft genome of the hookworm Ancylostoma caninum.</title>
        <authorList>
            <person name="Mitreva M."/>
        </authorList>
    </citation>
    <scope>NUCLEOTIDE SEQUENCE [LARGE SCALE GENOMIC DNA]</scope>
    <source>
        <strain evidence="2 3">Baltimore</strain>
    </source>
</reference>
<proteinExistence type="predicted"/>
<organism evidence="2 3">
    <name type="scientific">Ancylostoma caninum</name>
    <name type="common">Dog hookworm</name>
    <dbReference type="NCBI Taxonomy" id="29170"/>
    <lineage>
        <taxon>Eukaryota</taxon>
        <taxon>Metazoa</taxon>
        <taxon>Ecdysozoa</taxon>
        <taxon>Nematoda</taxon>
        <taxon>Chromadorea</taxon>
        <taxon>Rhabditida</taxon>
        <taxon>Rhabditina</taxon>
        <taxon>Rhabditomorpha</taxon>
        <taxon>Strongyloidea</taxon>
        <taxon>Ancylostomatidae</taxon>
        <taxon>Ancylostomatinae</taxon>
        <taxon>Ancylostoma</taxon>
    </lineage>
</organism>
<protein>
    <submittedName>
        <fullName evidence="2">Uncharacterized protein</fullName>
    </submittedName>
</protein>
<dbReference type="EMBL" id="JOJR01000374">
    <property type="protein sequence ID" value="RCN38829.1"/>
    <property type="molecule type" value="Genomic_DNA"/>
</dbReference>
<sequence length="114" mass="12850">MGNQQTRKRPAEEAINLGQLKKARLSEAHSLYCSSNTRKRKSREATKNGRDTASKTSKRRFSNLATKTGNVTRSGNLIYFIFLKHENIQKSMSNAVAITFIFHSLILCFDGKIA</sequence>
<feature type="compositionally biased region" description="Basic and acidic residues" evidence="1">
    <location>
        <begin position="43"/>
        <end position="53"/>
    </location>
</feature>
<evidence type="ECO:0000256" key="1">
    <source>
        <dbReference type="SAM" id="MobiDB-lite"/>
    </source>
</evidence>
<name>A0A368G6A1_ANCCA</name>
<dbReference type="Proteomes" id="UP000252519">
    <property type="component" value="Unassembled WGS sequence"/>
</dbReference>
<gene>
    <name evidence="2" type="ORF">ANCCAN_15264</name>
</gene>
<evidence type="ECO:0000313" key="2">
    <source>
        <dbReference type="EMBL" id="RCN38829.1"/>
    </source>
</evidence>
<keyword evidence="3" id="KW-1185">Reference proteome</keyword>
<accession>A0A368G6A1</accession>
<feature type="region of interest" description="Disordered" evidence="1">
    <location>
        <begin position="34"/>
        <end position="66"/>
    </location>
</feature>
<comment type="caution">
    <text evidence="2">The sequence shown here is derived from an EMBL/GenBank/DDBJ whole genome shotgun (WGS) entry which is preliminary data.</text>
</comment>